<reference evidence="2" key="1">
    <citation type="submission" date="2021-02" db="EMBL/GenBank/DDBJ databases">
        <authorList>
            <person name="Dougan E. K."/>
            <person name="Rhodes N."/>
            <person name="Thang M."/>
            <person name="Chan C."/>
        </authorList>
    </citation>
    <scope>NUCLEOTIDE SEQUENCE</scope>
</reference>
<dbReference type="AlphaFoldDB" id="A0A812UV03"/>
<evidence type="ECO:0000313" key="2">
    <source>
        <dbReference type="EMBL" id="CAE7581277.1"/>
    </source>
</evidence>
<keyword evidence="3" id="KW-1185">Reference proteome</keyword>
<comment type="caution">
    <text evidence="2">The sequence shown here is derived from an EMBL/GenBank/DDBJ whole genome shotgun (WGS) entry which is preliminary data.</text>
</comment>
<dbReference type="EMBL" id="CAJNJA010027642">
    <property type="protein sequence ID" value="CAE7581277.1"/>
    <property type="molecule type" value="Genomic_DNA"/>
</dbReference>
<dbReference type="OrthoDB" id="446449at2759"/>
<evidence type="ECO:0000313" key="3">
    <source>
        <dbReference type="Proteomes" id="UP000601435"/>
    </source>
</evidence>
<accession>A0A812UV03</accession>
<feature type="region of interest" description="Disordered" evidence="1">
    <location>
        <begin position="80"/>
        <end position="114"/>
    </location>
</feature>
<dbReference type="Proteomes" id="UP000601435">
    <property type="component" value="Unassembled WGS sequence"/>
</dbReference>
<name>A0A812UV03_9DINO</name>
<organism evidence="2 3">
    <name type="scientific">Symbiodinium necroappetens</name>
    <dbReference type="NCBI Taxonomy" id="1628268"/>
    <lineage>
        <taxon>Eukaryota</taxon>
        <taxon>Sar</taxon>
        <taxon>Alveolata</taxon>
        <taxon>Dinophyceae</taxon>
        <taxon>Suessiales</taxon>
        <taxon>Symbiodiniaceae</taxon>
        <taxon>Symbiodinium</taxon>
    </lineage>
</organism>
<feature type="compositionally biased region" description="Basic and acidic residues" evidence="1">
    <location>
        <begin position="85"/>
        <end position="99"/>
    </location>
</feature>
<proteinExistence type="predicted"/>
<gene>
    <name evidence="2" type="ORF">SNEC2469_LOCUS16889</name>
</gene>
<protein>
    <submittedName>
        <fullName evidence="2">Uncharacterized protein</fullName>
    </submittedName>
</protein>
<sequence>MGRRVWMTRQMIVDKYKSESVADRIITNKLSNEDTKKSQTKAHPDDPDNEELRLYLIWDTEQEETTEDTILMQLFSAVDKDDDSQEAKQDKKRKCEEKKKGKKRGKSSSSSSQDCMQSLSEFGQGFCALHKYQVQVSSTLGFSCVYSSIHHMHISLVVHTFMHIHVSRKP</sequence>
<evidence type="ECO:0000256" key="1">
    <source>
        <dbReference type="SAM" id="MobiDB-lite"/>
    </source>
</evidence>